<dbReference type="AlphaFoldDB" id="A0A098Y378"/>
<evidence type="ECO:0000313" key="3">
    <source>
        <dbReference type="Proteomes" id="UP000029713"/>
    </source>
</evidence>
<dbReference type="PROSITE" id="PS50801">
    <property type="entry name" value="STAS"/>
    <property type="match status" value="1"/>
</dbReference>
<organism evidence="2 3">
    <name type="scientific">Modestobacter caceresii</name>
    <dbReference type="NCBI Taxonomy" id="1522368"/>
    <lineage>
        <taxon>Bacteria</taxon>
        <taxon>Bacillati</taxon>
        <taxon>Actinomycetota</taxon>
        <taxon>Actinomycetes</taxon>
        <taxon>Geodermatophilales</taxon>
        <taxon>Geodermatophilaceae</taxon>
        <taxon>Modestobacter</taxon>
    </lineage>
</organism>
<dbReference type="InterPro" id="IPR058548">
    <property type="entry name" value="MlaB-like_STAS"/>
</dbReference>
<dbReference type="SUPFAM" id="SSF52091">
    <property type="entry name" value="SpoIIaa-like"/>
    <property type="match status" value="1"/>
</dbReference>
<dbReference type="InterPro" id="IPR036513">
    <property type="entry name" value="STAS_dom_sf"/>
</dbReference>
<dbReference type="InterPro" id="IPR002645">
    <property type="entry name" value="STAS_dom"/>
</dbReference>
<sequence length="122" mass="12766">MSSGPDPVAGEVVRAEDGAGPLLRFSGRIDREAVRRFRVLVTPADWPDRADLSAVTAIDAAGLQLLVHLSRKPLRRGQRLRLLAVPAALQPALVRAGLSRLLTGDAVAPAGAPADPDRPAPG</sequence>
<protein>
    <recommendedName>
        <fullName evidence="1">STAS domain-containing protein</fullName>
    </recommendedName>
</protein>
<evidence type="ECO:0000313" key="2">
    <source>
        <dbReference type="EMBL" id="KGH44937.1"/>
    </source>
</evidence>
<dbReference type="Pfam" id="PF13466">
    <property type="entry name" value="STAS_2"/>
    <property type="match status" value="1"/>
</dbReference>
<evidence type="ECO:0000259" key="1">
    <source>
        <dbReference type="PROSITE" id="PS50801"/>
    </source>
</evidence>
<keyword evidence="3" id="KW-1185">Reference proteome</keyword>
<name>A0A098Y378_9ACTN</name>
<accession>A0A098Y378</accession>
<gene>
    <name evidence="2" type="ORF">IN07_20630</name>
</gene>
<feature type="domain" description="STAS" evidence="1">
    <location>
        <begin position="51"/>
        <end position="98"/>
    </location>
</feature>
<dbReference type="RefSeq" id="WP_197058576.1">
    <property type="nucleotide sequence ID" value="NZ_JPMX01000096.1"/>
</dbReference>
<dbReference type="Proteomes" id="UP000029713">
    <property type="component" value="Unassembled WGS sequence"/>
</dbReference>
<dbReference type="EMBL" id="JPMX01000096">
    <property type="protein sequence ID" value="KGH44937.1"/>
    <property type="molecule type" value="Genomic_DNA"/>
</dbReference>
<comment type="caution">
    <text evidence="2">The sequence shown here is derived from an EMBL/GenBank/DDBJ whole genome shotgun (WGS) entry which is preliminary data.</text>
</comment>
<dbReference type="Gene3D" id="3.30.750.24">
    <property type="entry name" value="STAS domain"/>
    <property type="match status" value="1"/>
</dbReference>
<reference evidence="2 3" key="1">
    <citation type="submission" date="2014-07" db="EMBL/GenBank/DDBJ databases">
        <title>Biosystematic studies on Modestobacter strains isolated from extreme hyper-arid desert soil and from historic building.</title>
        <authorList>
            <person name="Bukarasam K."/>
            <person name="Bull A."/>
            <person name="Girard G."/>
            <person name="van Wezel G."/>
            <person name="Goodfellow M."/>
        </authorList>
    </citation>
    <scope>NUCLEOTIDE SEQUENCE [LARGE SCALE GENOMIC DNA]</scope>
    <source>
        <strain evidence="2 3">KNN45-2b</strain>
    </source>
</reference>
<proteinExistence type="predicted"/>
<dbReference type="STRING" id="1522368.IN07_20630"/>